<dbReference type="Pfam" id="PF19268">
    <property type="entry name" value="CIS_TMP"/>
    <property type="match status" value="1"/>
</dbReference>
<dbReference type="RefSeq" id="WP_338224719.1">
    <property type="nucleotide sequence ID" value="NZ_BTPD01000008.1"/>
</dbReference>
<evidence type="ECO:0008006" key="3">
    <source>
        <dbReference type="Google" id="ProtNLM"/>
    </source>
</evidence>
<organism evidence="1 2">
    <name type="scientific">Algoriphagus confluentis</name>
    <dbReference type="NCBI Taxonomy" id="1697556"/>
    <lineage>
        <taxon>Bacteria</taxon>
        <taxon>Pseudomonadati</taxon>
        <taxon>Bacteroidota</taxon>
        <taxon>Cytophagia</taxon>
        <taxon>Cytophagales</taxon>
        <taxon>Cyclobacteriaceae</taxon>
        <taxon>Algoriphagus</taxon>
    </lineage>
</organism>
<name>A0ABQ6PPW7_9BACT</name>
<keyword evidence="2" id="KW-1185">Reference proteome</keyword>
<dbReference type="InterPro" id="IPR045538">
    <property type="entry name" value="CIS_TMP"/>
</dbReference>
<accession>A0ABQ6PPW7</accession>
<comment type="caution">
    <text evidence="1">The sequence shown here is derived from an EMBL/GenBank/DDBJ whole genome shotgun (WGS) entry which is preliminary data.</text>
</comment>
<evidence type="ECO:0000313" key="2">
    <source>
        <dbReference type="Proteomes" id="UP001338309"/>
    </source>
</evidence>
<evidence type="ECO:0000313" key="1">
    <source>
        <dbReference type="EMBL" id="GMQ30009.1"/>
    </source>
</evidence>
<proteinExistence type="predicted"/>
<reference evidence="1 2" key="1">
    <citation type="submission" date="2023-08" db="EMBL/GenBank/DDBJ databases">
        <title>Draft genome sequence of Algoriphagus confluentis.</title>
        <authorList>
            <person name="Takatani N."/>
            <person name="Hosokawa M."/>
            <person name="Sawabe T."/>
        </authorList>
    </citation>
    <scope>NUCLEOTIDE SEQUENCE [LARGE SCALE GENOMIC DNA]</scope>
    <source>
        <strain evidence="1 2">NBRC 111222</strain>
    </source>
</reference>
<gene>
    <name evidence="1" type="ORF">Aconfl_26520</name>
</gene>
<dbReference type="EMBL" id="BTPD01000008">
    <property type="protein sequence ID" value="GMQ30009.1"/>
    <property type="molecule type" value="Genomic_DNA"/>
</dbReference>
<dbReference type="Proteomes" id="UP001338309">
    <property type="component" value="Unassembled WGS sequence"/>
</dbReference>
<protein>
    <recommendedName>
        <fullName evidence="3">Helicase XPB/Ssl2 N-terminal domain-containing protein</fullName>
    </recommendedName>
</protein>
<sequence>MSNRHLIHRQTLELNYSNEEQARKDLPQWGDRFRSFILPTLEEVFDELIPSHRKIRLEKLELDLGRMARNLSREELKKRIRAELIEKIGYGPRVVPSSPSLGEKKHVHSRDMEQLIHLVRTGQYPWWIGLNERKSIGTLIFQIQKDSPIPLQKWLLSKPLDLKQSLRLHYHLGPKASQDLLSFLFPESERRLIRILRFLREAEKISLLRKNLMIHTFFQKAIEQAFVPRPDSGLWGKWLDEQVFSPKPEVSISPTALADFLLLFAQIPEVRKSWTKSGERNWALAREVFVGKKERTDAPENQAIIQAKAKFFKAIEKQENPKSSKQSLLTGKERIASPEEKIRLARSSPALEESYQIRNAGLVLAAPYFPFFFEGLDLTRNRKFISEQAQLRAVLLTQALLGTTSELEEGDLVLNKILCGVGLDLPIPLELIPNKPEQEEILNLLDSMAKNWTVLKSTSGKSMAKGFFFRTGMIRKVDQGFQLQIERNPIDLLVDRLPWTISIIKLPWMSQTLFTQW</sequence>